<dbReference type="SUPFAM" id="SSF54197">
    <property type="entry name" value="HIT-like"/>
    <property type="match status" value="1"/>
</dbReference>
<reference evidence="3 4" key="1">
    <citation type="submission" date="2019-01" db="EMBL/GenBank/DDBJ databases">
        <title>Draft genome sequence of Bacillus sp. DPC6431.</title>
        <authorList>
            <person name="Arbulu S."/>
            <person name="Murphy K."/>
            <person name="O'Sullivan O."/>
            <person name="Rea M.C."/>
            <person name="Hill C."/>
            <person name="Ross R.P."/>
        </authorList>
    </citation>
    <scope>NUCLEOTIDE SEQUENCE [LARGE SCALE GENOMIC DNA]</scope>
    <source>
        <strain evidence="3 4">DPC6431</strain>
    </source>
</reference>
<gene>
    <name evidence="3" type="ORF">EQ803_29145</name>
</gene>
<dbReference type="PROSITE" id="PS51084">
    <property type="entry name" value="HIT_2"/>
    <property type="match status" value="1"/>
</dbReference>
<comment type="caution">
    <text evidence="3">The sequence shown here is derived from an EMBL/GenBank/DDBJ whole genome shotgun (WGS) entry which is preliminary data.</text>
</comment>
<dbReference type="Proteomes" id="UP000297630">
    <property type="component" value="Unassembled WGS sequence"/>
</dbReference>
<dbReference type="GO" id="GO:0003824">
    <property type="term" value="F:catalytic activity"/>
    <property type="evidence" value="ECO:0007669"/>
    <property type="project" value="InterPro"/>
</dbReference>
<dbReference type="AlphaFoldDB" id="A0A4Y8SYQ5"/>
<proteinExistence type="predicted"/>
<sequence>MDSRYKPEGYNIGVNCGETAGQTIFHCHIHLIPRYFNDINDPTGGVRGVIPQKRIYK</sequence>
<name>A0A4Y8SYQ5_BACTU</name>
<evidence type="ECO:0000313" key="4">
    <source>
        <dbReference type="Proteomes" id="UP000297630"/>
    </source>
</evidence>
<dbReference type="Pfam" id="PF01230">
    <property type="entry name" value="HIT"/>
    <property type="match status" value="1"/>
</dbReference>
<dbReference type="InterPro" id="IPR011146">
    <property type="entry name" value="HIT-like"/>
</dbReference>
<feature type="short sequence motif" description="Histidine triad motif" evidence="1">
    <location>
        <begin position="26"/>
        <end position="30"/>
    </location>
</feature>
<dbReference type="PANTHER" id="PTHR42997:SF1">
    <property type="entry name" value="AP-4-A PHOSPHORYLASE"/>
    <property type="match status" value="1"/>
</dbReference>
<dbReference type="PANTHER" id="PTHR42997">
    <property type="entry name" value="HIT FAMILY HYDROLASE"/>
    <property type="match status" value="1"/>
</dbReference>
<dbReference type="InterPro" id="IPR036265">
    <property type="entry name" value="HIT-like_sf"/>
</dbReference>
<dbReference type="GeneID" id="92800120"/>
<feature type="domain" description="HIT" evidence="2">
    <location>
        <begin position="1"/>
        <end position="41"/>
    </location>
</feature>
<organism evidence="3 4">
    <name type="scientific">Bacillus thuringiensis</name>
    <dbReference type="NCBI Taxonomy" id="1428"/>
    <lineage>
        <taxon>Bacteria</taxon>
        <taxon>Bacillati</taxon>
        <taxon>Bacillota</taxon>
        <taxon>Bacilli</taxon>
        <taxon>Bacillales</taxon>
        <taxon>Bacillaceae</taxon>
        <taxon>Bacillus</taxon>
        <taxon>Bacillus cereus group</taxon>
    </lineage>
</organism>
<protein>
    <submittedName>
        <fullName evidence="3">HIT family protein</fullName>
    </submittedName>
</protein>
<evidence type="ECO:0000259" key="2">
    <source>
        <dbReference type="PROSITE" id="PS51084"/>
    </source>
</evidence>
<dbReference type="RefSeq" id="WP_014315595.1">
    <property type="nucleotide sequence ID" value="NZ_SCLP01000031.1"/>
</dbReference>
<evidence type="ECO:0000256" key="1">
    <source>
        <dbReference type="PROSITE-ProRule" id="PRU00464"/>
    </source>
</evidence>
<accession>A0A4Y8SYQ5</accession>
<dbReference type="EMBL" id="SCLP01000031">
    <property type="protein sequence ID" value="TFF43404.1"/>
    <property type="molecule type" value="Genomic_DNA"/>
</dbReference>
<dbReference type="InterPro" id="IPR052908">
    <property type="entry name" value="AP-4-A_phosphorylase"/>
</dbReference>
<evidence type="ECO:0000313" key="3">
    <source>
        <dbReference type="EMBL" id="TFF43404.1"/>
    </source>
</evidence>
<dbReference type="Gene3D" id="3.30.428.10">
    <property type="entry name" value="HIT-like"/>
    <property type="match status" value="1"/>
</dbReference>